<proteinExistence type="predicted"/>
<dbReference type="Proteomes" id="UP000426246">
    <property type="component" value="Chromosome"/>
</dbReference>
<dbReference type="InterPro" id="IPR025453">
    <property type="entry name" value="DUF4309"/>
</dbReference>
<gene>
    <name evidence="2" type="ORF">EHS13_23840</name>
</gene>
<dbReference type="OrthoDB" id="9790935at2"/>
<dbReference type="AlphaFoldDB" id="A0A6B8RWG2"/>
<accession>A0A6B8RWG2</accession>
<dbReference type="EMBL" id="CP034235">
    <property type="protein sequence ID" value="QGR00223.1"/>
    <property type="molecule type" value="Genomic_DNA"/>
</dbReference>
<evidence type="ECO:0000256" key="1">
    <source>
        <dbReference type="SAM" id="MobiDB-lite"/>
    </source>
</evidence>
<name>A0A6B8RWG2_9BACL</name>
<dbReference type="Pfam" id="PF14172">
    <property type="entry name" value="DUF4309"/>
    <property type="match status" value="1"/>
</dbReference>
<feature type="region of interest" description="Disordered" evidence="1">
    <location>
        <begin position="1"/>
        <end position="20"/>
    </location>
</feature>
<reference evidence="3" key="1">
    <citation type="submission" date="2018-11" db="EMBL/GenBank/DDBJ databases">
        <title>Complete genome sequence of Paenibacillus sp. ML311-T8.</title>
        <authorList>
            <person name="Nam Y.-D."/>
            <person name="Kang J."/>
            <person name="Chung W.-H."/>
            <person name="Park Y.S."/>
        </authorList>
    </citation>
    <scope>NUCLEOTIDE SEQUENCE [LARGE SCALE GENOMIC DNA]</scope>
    <source>
        <strain evidence="3">ML311-T8</strain>
    </source>
</reference>
<sequence length="206" mass="21713">MLTACSSSSPAATNAPTATTVSTATATPIASVSPSPTSIPTSNPTIAPKPIVATPAPATATDAANKQIKALFELAKKGLIPDVKFAAHIGLFDEVEEAWGKADKTEGAGKGIYATYSKRNVVIGFNKGMKIFDVRSNAANLQKLTLKQIENALGKPNNTTVNGDDTIYIYKVNDQYQLKFIIPKSTGKVDHISVYSPQDTINNMAG</sequence>
<dbReference type="KEGG" id="ppsc:EHS13_23840"/>
<evidence type="ECO:0000313" key="2">
    <source>
        <dbReference type="EMBL" id="QGR00223.1"/>
    </source>
</evidence>
<protein>
    <submittedName>
        <fullName evidence="2">DUF4309 domain-containing protein</fullName>
    </submittedName>
</protein>
<organism evidence="2 3">
    <name type="scientific">Paenibacillus psychroresistens</name>
    <dbReference type="NCBI Taxonomy" id="1778678"/>
    <lineage>
        <taxon>Bacteria</taxon>
        <taxon>Bacillati</taxon>
        <taxon>Bacillota</taxon>
        <taxon>Bacilli</taxon>
        <taxon>Bacillales</taxon>
        <taxon>Paenibacillaceae</taxon>
        <taxon>Paenibacillus</taxon>
    </lineage>
</organism>
<keyword evidence="3" id="KW-1185">Reference proteome</keyword>
<feature type="region of interest" description="Disordered" evidence="1">
    <location>
        <begin position="28"/>
        <end position="50"/>
    </location>
</feature>
<evidence type="ECO:0000313" key="3">
    <source>
        <dbReference type="Proteomes" id="UP000426246"/>
    </source>
</evidence>